<dbReference type="InterPro" id="IPR052361">
    <property type="entry name" value="F-box_domain"/>
</dbReference>
<protein>
    <recommendedName>
        <fullName evidence="1">F-box associated beta-propeller type 1 domain-containing protein</fullName>
    </recommendedName>
</protein>
<sequence>MILYFADFQSPDNFKETRAELETPFAMCEKSKFNLVGFCNGIFCIHYEPFDVFLWNPWIKKHHKLPFSQTLDELLLCDYKYFSYGFGYGNVADDYKFQIKSLEEFAITRIPCFHSPNSHNWATGILVNSTMHWLVGNGDHDSDFSILAIDLRTEEYQVFPQLTDMPNDHMWDMAAVEGSLSVLNVLQGVLRCGK</sequence>
<dbReference type="Pfam" id="PF07734">
    <property type="entry name" value="FBA_1"/>
    <property type="match status" value="1"/>
</dbReference>
<comment type="caution">
    <text evidence="2">The sequence shown here is derived from an EMBL/GenBank/DDBJ whole genome shotgun (WGS) entry which is preliminary data.</text>
</comment>
<proteinExistence type="predicted"/>
<dbReference type="NCBIfam" id="TIGR01640">
    <property type="entry name" value="F_box_assoc_1"/>
    <property type="match status" value="1"/>
</dbReference>
<dbReference type="PANTHER" id="PTHR31790">
    <property type="entry name" value="OS02G0783600 PROTEIN"/>
    <property type="match status" value="1"/>
</dbReference>
<feature type="domain" description="F-box associated beta-propeller type 1" evidence="1">
    <location>
        <begin position="30"/>
        <end position="163"/>
    </location>
</feature>
<name>A0ABD3AR53_9GENT</name>
<dbReference type="InterPro" id="IPR006527">
    <property type="entry name" value="F-box-assoc_dom_typ1"/>
</dbReference>
<dbReference type="EMBL" id="JBJUIK010000003">
    <property type="protein sequence ID" value="KAL3533509.1"/>
    <property type="molecule type" value="Genomic_DNA"/>
</dbReference>
<dbReference type="AlphaFoldDB" id="A0ABD3AR53"/>
<dbReference type="Proteomes" id="UP001630127">
    <property type="component" value="Unassembled WGS sequence"/>
</dbReference>
<keyword evidence="3" id="KW-1185">Reference proteome</keyword>
<dbReference type="PANTHER" id="PTHR31790:SF609">
    <property type="entry name" value="F-BOX PROTEIN CPR30-LIKE"/>
    <property type="match status" value="1"/>
</dbReference>
<reference evidence="2 3" key="1">
    <citation type="submission" date="2024-11" db="EMBL/GenBank/DDBJ databases">
        <title>A near-complete genome assembly of Cinchona calisaya.</title>
        <authorList>
            <person name="Lian D.C."/>
            <person name="Zhao X.W."/>
            <person name="Wei L."/>
        </authorList>
    </citation>
    <scope>NUCLEOTIDE SEQUENCE [LARGE SCALE GENOMIC DNA]</scope>
    <source>
        <tissue evidence="2">Nenye</tissue>
    </source>
</reference>
<accession>A0ABD3AR53</accession>
<organism evidence="2 3">
    <name type="scientific">Cinchona calisaya</name>
    <dbReference type="NCBI Taxonomy" id="153742"/>
    <lineage>
        <taxon>Eukaryota</taxon>
        <taxon>Viridiplantae</taxon>
        <taxon>Streptophyta</taxon>
        <taxon>Embryophyta</taxon>
        <taxon>Tracheophyta</taxon>
        <taxon>Spermatophyta</taxon>
        <taxon>Magnoliopsida</taxon>
        <taxon>eudicotyledons</taxon>
        <taxon>Gunneridae</taxon>
        <taxon>Pentapetalae</taxon>
        <taxon>asterids</taxon>
        <taxon>lamiids</taxon>
        <taxon>Gentianales</taxon>
        <taxon>Rubiaceae</taxon>
        <taxon>Cinchonoideae</taxon>
        <taxon>Cinchoneae</taxon>
        <taxon>Cinchona</taxon>
    </lineage>
</organism>
<gene>
    <name evidence="2" type="ORF">ACH5RR_007030</name>
</gene>
<evidence type="ECO:0000313" key="2">
    <source>
        <dbReference type="EMBL" id="KAL3533509.1"/>
    </source>
</evidence>
<evidence type="ECO:0000259" key="1">
    <source>
        <dbReference type="Pfam" id="PF07734"/>
    </source>
</evidence>
<dbReference type="InterPro" id="IPR017451">
    <property type="entry name" value="F-box-assoc_interact_dom"/>
</dbReference>
<evidence type="ECO:0000313" key="3">
    <source>
        <dbReference type="Proteomes" id="UP001630127"/>
    </source>
</evidence>